<dbReference type="PANTHER" id="PTHR31136">
    <property type="entry name" value="DUF1338 DOMAIN-CONTAINING PROTEIN"/>
    <property type="match status" value="1"/>
</dbReference>
<evidence type="ECO:0000256" key="6">
    <source>
        <dbReference type="ARBA" id="ARBA00035023"/>
    </source>
</evidence>
<gene>
    <name evidence="8" type="ORF">N6H18_03270</name>
</gene>
<keyword evidence="3" id="KW-0560">Oxidoreductase</keyword>
<dbReference type="Proteomes" id="UP001065174">
    <property type="component" value="Chromosome"/>
</dbReference>
<keyword evidence="4" id="KW-0408">Iron</keyword>
<proteinExistence type="inferred from homology"/>
<evidence type="ECO:0000256" key="1">
    <source>
        <dbReference type="ARBA" id="ARBA00001954"/>
    </source>
</evidence>
<dbReference type="EC" id="1.13.11.93" evidence="6"/>
<organism evidence="8 9">
    <name type="scientific">Reichenbachiella agarivorans</name>
    <dbReference type="NCBI Taxonomy" id="2979464"/>
    <lineage>
        <taxon>Bacteria</taxon>
        <taxon>Pseudomonadati</taxon>
        <taxon>Bacteroidota</taxon>
        <taxon>Cytophagia</taxon>
        <taxon>Cytophagales</taxon>
        <taxon>Reichenbachiellaceae</taxon>
        <taxon>Reichenbachiella</taxon>
    </lineage>
</organism>
<dbReference type="InterPro" id="IPR009770">
    <property type="entry name" value="HGLS"/>
</dbReference>
<accession>A0ABY6CR36</accession>
<dbReference type="Pfam" id="PF07063">
    <property type="entry name" value="HGLS"/>
    <property type="match status" value="2"/>
</dbReference>
<evidence type="ECO:0000256" key="7">
    <source>
        <dbReference type="ARBA" id="ARBA00035045"/>
    </source>
</evidence>
<evidence type="ECO:0000256" key="5">
    <source>
        <dbReference type="ARBA" id="ARBA00035013"/>
    </source>
</evidence>
<dbReference type="EMBL" id="CP106679">
    <property type="protein sequence ID" value="UXP32975.1"/>
    <property type="molecule type" value="Genomic_DNA"/>
</dbReference>
<evidence type="ECO:0000256" key="2">
    <source>
        <dbReference type="ARBA" id="ARBA00022964"/>
    </source>
</evidence>
<evidence type="ECO:0000256" key="3">
    <source>
        <dbReference type="ARBA" id="ARBA00023002"/>
    </source>
</evidence>
<keyword evidence="2" id="KW-0223">Dioxygenase</keyword>
<comment type="cofactor">
    <cofactor evidence="1">
        <name>Fe(2+)</name>
        <dbReference type="ChEBI" id="CHEBI:29033"/>
    </cofactor>
</comment>
<evidence type="ECO:0000313" key="8">
    <source>
        <dbReference type="EMBL" id="UXP32975.1"/>
    </source>
</evidence>
<evidence type="ECO:0000256" key="4">
    <source>
        <dbReference type="ARBA" id="ARBA00023004"/>
    </source>
</evidence>
<dbReference type="CDD" id="cd16350">
    <property type="entry name" value="VOC_like"/>
    <property type="match status" value="1"/>
</dbReference>
<dbReference type="PANTHER" id="PTHR31136:SF5">
    <property type="entry name" value="2-OXOADIPATE DIOXYGENASE_DECARBOXYLASE, CHLOROPLASTIC"/>
    <property type="match status" value="1"/>
</dbReference>
<protein>
    <recommendedName>
        <fullName evidence="6">2-oxoadipate dioxygenase/decarboxylase</fullName>
        <ecNumber evidence="6">1.13.11.93</ecNumber>
    </recommendedName>
    <alternativeName>
        <fullName evidence="7">2-hydroxyglutarate synthase</fullName>
    </alternativeName>
</protein>
<comment type="similarity">
    <text evidence="5">Belongs to the 2-oxoadipate dioxygenase/decarboxylase family.</text>
</comment>
<sequence length="261" mass="29440">MDYKNIIAKCWSDYVSKTPSAEAIHQLLAERGESIVNDHIAFRTFNHPKTGIEVLAKPFLEAGYEESGEYHFEVKKLKAKHYQHPDDHAPKIFISELLLESFSVELNQTVEQIVAPIVTGSLIEFPSIPWTDKSHETYKKLLAESEYAAWTYVFGFCANHFTINVNELKTIASLEDMNELLKSAGFELNTSGGEIKGSPSELLEQSSTLADKQVITFAEGDFKIPSCYYEFAKRYADVDGNLFQGFIAKSADKIFESTNTR</sequence>
<dbReference type="RefSeq" id="WP_262310406.1">
    <property type="nucleotide sequence ID" value="NZ_CP106679.1"/>
</dbReference>
<dbReference type="SMART" id="SM01150">
    <property type="entry name" value="DUF1338"/>
    <property type="match status" value="1"/>
</dbReference>
<reference evidence="8" key="1">
    <citation type="submission" date="2022-09" db="EMBL/GenBank/DDBJ databases">
        <title>Comparative genomics and taxonomic characterization of three novel marine species of genus Reichenbachiella exhibiting antioxidant and polysaccharide degradation activities.</title>
        <authorList>
            <person name="Muhammad N."/>
            <person name="Lee Y.-J."/>
            <person name="Ko J."/>
            <person name="Kim S.-G."/>
        </authorList>
    </citation>
    <scope>NUCLEOTIDE SEQUENCE</scope>
    <source>
        <strain evidence="8">BKB1-1</strain>
    </source>
</reference>
<keyword evidence="9" id="KW-1185">Reference proteome</keyword>
<evidence type="ECO:0000313" key="9">
    <source>
        <dbReference type="Proteomes" id="UP001065174"/>
    </source>
</evidence>
<dbReference type="Gene3D" id="3.10.180.50">
    <property type="match status" value="1"/>
</dbReference>
<name>A0ABY6CR36_9BACT</name>